<name>A0ABT2LWN5_9FIRM</name>
<evidence type="ECO:0000256" key="1">
    <source>
        <dbReference type="SAM" id="Phobius"/>
    </source>
</evidence>
<gene>
    <name evidence="2" type="ORF">N5B56_01140</name>
</gene>
<proteinExistence type="predicted"/>
<comment type="caution">
    <text evidence="2">The sequence shown here is derived from an EMBL/GenBank/DDBJ whole genome shotgun (WGS) entry which is preliminary data.</text>
</comment>
<organism evidence="2 3">
    <name type="scientific">Eubacterium album</name>
    <dbReference type="NCBI Taxonomy" id="2978477"/>
    <lineage>
        <taxon>Bacteria</taxon>
        <taxon>Bacillati</taxon>
        <taxon>Bacillota</taxon>
        <taxon>Clostridia</taxon>
        <taxon>Eubacteriales</taxon>
        <taxon>Eubacteriaceae</taxon>
        <taxon>Eubacterium</taxon>
    </lineage>
</organism>
<keyword evidence="3" id="KW-1185">Reference proteome</keyword>
<dbReference type="EMBL" id="JAODBU010000002">
    <property type="protein sequence ID" value="MCT7397689.1"/>
    <property type="molecule type" value="Genomic_DNA"/>
</dbReference>
<evidence type="ECO:0000313" key="2">
    <source>
        <dbReference type="EMBL" id="MCT7397689.1"/>
    </source>
</evidence>
<feature type="transmembrane region" description="Helical" evidence="1">
    <location>
        <begin position="50"/>
        <end position="71"/>
    </location>
</feature>
<evidence type="ECO:0000313" key="3">
    <source>
        <dbReference type="Proteomes" id="UP001431199"/>
    </source>
</evidence>
<keyword evidence="1" id="KW-0812">Transmembrane</keyword>
<reference evidence="2" key="1">
    <citation type="submission" date="2022-09" db="EMBL/GenBank/DDBJ databases">
        <title>Eubacterium sp. LFL-14 isolated from human feces.</title>
        <authorList>
            <person name="Liu F."/>
        </authorList>
    </citation>
    <scope>NUCLEOTIDE SEQUENCE</scope>
    <source>
        <strain evidence="2">LFL-14</strain>
    </source>
</reference>
<accession>A0ABT2LWN5</accession>
<keyword evidence="1" id="KW-0472">Membrane</keyword>
<protein>
    <submittedName>
        <fullName evidence="2">Uncharacterized protein</fullName>
    </submittedName>
</protein>
<keyword evidence="1" id="KW-1133">Transmembrane helix</keyword>
<dbReference type="RefSeq" id="WP_260978126.1">
    <property type="nucleotide sequence ID" value="NZ_JAODBU010000002.1"/>
</dbReference>
<dbReference type="Proteomes" id="UP001431199">
    <property type="component" value="Unassembled WGS sequence"/>
</dbReference>
<sequence length="79" mass="8886">MKLIGLKLLANQIAKKKEEVSYSYENFDIKDIGKFDNGSMDGVKASIWEIGLPVIIILLMVFLGVLIYVGAKKLIEQNR</sequence>